<evidence type="ECO:0000313" key="3">
    <source>
        <dbReference type="Proteomes" id="UP000029964"/>
    </source>
</evidence>
<dbReference type="HOGENOM" id="CLU_028606_2_0_1"/>
<dbReference type="OrthoDB" id="2098436at2759"/>
<keyword evidence="3" id="KW-1185">Reference proteome</keyword>
<dbReference type="InterPro" id="IPR039254">
    <property type="entry name" value="Rds1"/>
</dbReference>
<keyword evidence="1" id="KW-0732">Signal</keyword>
<organism evidence="2 3">
    <name type="scientific">Hapsidospora chrysogenum (strain ATCC 11550 / CBS 779.69 / DSM 880 / IAM 14645 / JCM 23072 / IMI 49137)</name>
    <name type="common">Acremonium chrysogenum</name>
    <dbReference type="NCBI Taxonomy" id="857340"/>
    <lineage>
        <taxon>Eukaryota</taxon>
        <taxon>Fungi</taxon>
        <taxon>Dikarya</taxon>
        <taxon>Ascomycota</taxon>
        <taxon>Pezizomycotina</taxon>
        <taxon>Sordariomycetes</taxon>
        <taxon>Hypocreomycetidae</taxon>
        <taxon>Hypocreales</taxon>
        <taxon>Bionectriaceae</taxon>
        <taxon>Hapsidospora</taxon>
    </lineage>
</organism>
<dbReference type="PANTHER" id="PTHR38705:SF1">
    <property type="entry name" value="PROTEIN RDS1"/>
    <property type="match status" value="1"/>
</dbReference>
<dbReference type="Pfam" id="PF13668">
    <property type="entry name" value="Ferritin_2"/>
    <property type="match status" value="1"/>
</dbReference>
<comment type="caution">
    <text evidence="2">The sequence shown here is derived from an EMBL/GenBank/DDBJ whole genome shotgun (WGS) entry which is preliminary data.</text>
</comment>
<evidence type="ECO:0000313" key="2">
    <source>
        <dbReference type="EMBL" id="KFH42499.1"/>
    </source>
</evidence>
<dbReference type="PANTHER" id="PTHR38705">
    <property type="entry name" value="PROTEIN RDS1"/>
    <property type="match status" value="1"/>
</dbReference>
<feature type="signal peptide" evidence="1">
    <location>
        <begin position="1"/>
        <end position="23"/>
    </location>
</feature>
<proteinExistence type="predicted"/>
<feature type="chain" id="PRO_5001815132" evidence="1">
    <location>
        <begin position="24"/>
        <end position="399"/>
    </location>
</feature>
<name>A0A086SZG7_HAPC1</name>
<gene>
    <name evidence="2" type="ORF">ACRE_067700</name>
</gene>
<reference evidence="3" key="1">
    <citation type="journal article" date="2014" name="Genome Announc.">
        <title>Genome sequence and annotation of Acremonium chrysogenum, producer of the beta-lactam antibiotic cephalosporin C.</title>
        <authorList>
            <person name="Terfehr D."/>
            <person name="Dahlmann T.A."/>
            <person name="Specht T."/>
            <person name="Zadra I."/>
            <person name="Kuernsteiner H."/>
            <person name="Kueck U."/>
        </authorList>
    </citation>
    <scope>NUCLEOTIDE SEQUENCE [LARGE SCALE GENOMIC DNA]</scope>
    <source>
        <strain evidence="3">ATCC 11550 / CBS 779.69 / DSM 880 / IAM 14645 / JCM 23072 / IMI 49137</strain>
    </source>
</reference>
<dbReference type="Proteomes" id="UP000029964">
    <property type="component" value="Unassembled WGS sequence"/>
</dbReference>
<dbReference type="STRING" id="857340.A0A086SZG7"/>
<dbReference type="AlphaFoldDB" id="A0A086SZG7"/>
<evidence type="ECO:0000256" key="1">
    <source>
        <dbReference type="SAM" id="SignalP"/>
    </source>
</evidence>
<dbReference type="EMBL" id="JPKY01000092">
    <property type="protein sequence ID" value="KFH42499.1"/>
    <property type="molecule type" value="Genomic_DNA"/>
</dbReference>
<protein>
    <submittedName>
        <fullName evidence="2">Uncharacterized protein</fullName>
    </submittedName>
</protein>
<accession>A0A086SZG7</accession>
<sequence length="399" mass="42591">MPSSSVLKAAAAAVLALLGQSLAAPSVLSATATFSSTPSATVSLVSNTYISPHASYTGTPTTTGALSTSVLAPSISPRPAANGSSSYPADGRLHAALAAPYLPSGGEGTNGSAPVYRPMSDYDYQALSLALYQAWAELDLLRYGLAEYPQSEFYRHGLTPTDRYLLRFMAEQQVGHATLLTNVLGPGAPRPCAYNYPLTDNLTEYIDFSQKLFKWGESSIYGFVNHLNSRAAGQLLTQSTAIKARQQMLLRQFAGLFPMPVWFEPGIPRLLVVDPVGANFPALHIINQPNPARINGSDAANETTGAPANALNATALKKAGESSTPLSYPGRQVFLRWDAPGIKVGPNNSYVTSTTAKQPRFALWVGQLNATYTPLHNVRNNTADYVPAECHRVCGGSRR</sequence>